<proteinExistence type="predicted"/>
<evidence type="ECO:0000256" key="1">
    <source>
        <dbReference type="SAM" id="Phobius"/>
    </source>
</evidence>
<protein>
    <submittedName>
        <fullName evidence="2">Uncharacterized protein</fullName>
    </submittedName>
</protein>
<name>A0A3G5A481_9VIRU</name>
<reference evidence="2" key="1">
    <citation type="submission" date="2018-10" db="EMBL/GenBank/DDBJ databases">
        <title>Hidden diversity of soil giant viruses.</title>
        <authorList>
            <person name="Schulz F."/>
            <person name="Alteio L."/>
            <person name="Goudeau D."/>
            <person name="Ryan E.M."/>
            <person name="Malmstrom R.R."/>
            <person name="Blanchard J."/>
            <person name="Woyke T."/>
        </authorList>
    </citation>
    <scope>NUCLEOTIDE SEQUENCE</scope>
    <source>
        <strain evidence="2">GAV1</strain>
    </source>
</reference>
<evidence type="ECO:0000313" key="2">
    <source>
        <dbReference type="EMBL" id="AYV80279.1"/>
    </source>
</evidence>
<feature type="transmembrane region" description="Helical" evidence="1">
    <location>
        <begin position="6"/>
        <end position="24"/>
    </location>
</feature>
<gene>
    <name evidence="2" type="ORF">Gaeavirus24_7</name>
</gene>
<organism evidence="2">
    <name type="scientific">Gaeavirus sp</name>
    <dbReference type="NCBI Taxonomy" id="2487767"/>
    <lineage>
        <taxon>Viruses</taxon>
        <taxon>Varidnaviria</taxon>
        <taxon>Bamfordvirae</taxon>
        <taxon>Nucleocytoviricota</taxon>
        <taxon>Megaviricetes</taxon>
        <taxon>Imitervirales</taxon>
        <taxon>Mimiviridae</taxon>
        <taxon>Klosneuvirinae</taxon>
    </lineage>
</organism>
<accession>A0A3G5A481</accession>
<keyword evidence="1" id="KW-1133">Transmembrane helix</keyword>
<dbReference type="EMBL" id="MK072222">
    <property type="protein sequence ID" value="AYV80279.1"/>
    <property type="molecule type" value="Genomic_DNA"/>
</dbReference>
<keyword evidence="1" id="KW-0812">Transmembrane</keyword>
<sequence length="113" mass="12664">MESSILVLIGVLVIAYIWIYHVNVSKLEGMSVMRYRPLMTGMPASIGYDDNIAGIPDYNSTVQYPNVNQYANDLAFNENNVNSAHHMLQGRSITNMPAYQYFGDRDGEVAGRN</sequence>
<keyword evidence="1" id="KW-0472">Membrane</keyword>